<accession>A0A645IEX5</accession>
<evidence type="ECO:0000256" key="4">
    <source>
        <dbReference type="ARBA" id="ARBA00022692"/>
    </source>
</evidence>
<proteinExistence type="predicted"/>
<dbReference type="GO" id="GO:0022857">
    <property type="term" value="F:transmembrane transporter activity"/>
    <property type="evidence" value="ECO:0007669"/>
    <property type="project" value="TreeGrafter"/>
</dbReference>
<evidence type="ECO:0000256" key="1">
    <source>
        <dbReference type="ARBA" id="ARBA00004429"/>
    </source>
</evidence>
<dbReference type="Pfam" id="PF06808">
    <property type="entry name" value="DctM"/>
    <property type="match status" value="1"/>
</dbReference>
<evidence type="ECO:0000256" key="3">
    <source>
        <dbReference type="ARBA" id="ARBA00022519"/>
    </source>
</evidence>
<dbReference type="AlphaFoldDB" id="A0A645IEX5"/>
<dbReference type="InterPro" id="IPR010656">
    <property type="entry name" value="DctM"/>
</dbReference>
<reference evidence="9" key="1">
    <citation type="submission" date="2019-08" db="EMBL/GenBank/DDBJ databases">
        <authorList>
            <person name="Kucharzyk K."/>
            <person name="Murdoch R.W."/>
            <person name="Higgins S."/>
            <person name="Loffler F."/>
        </authorList>
    </citation>
    <scope>NUCLEOTIDE SEQUENCE</scope>
</reference>
<feature type="transmembrane region" description="Helical" evidence="7">
    <location>
        <begin position="27"/>
        <end position="58"/>
    </location>
</feature>
<keyword evidence="3" id="KW-0997">Cell inner membrane</keyword>
<protein>
    <submittedName>
        <fullName evidence="9">C4-dicarboxylate TRAP transporter large permease protein DctM</fullName>
    </submittedName>
</protein>
<dbReference type="GO" id="GO:0005886">
    <property type="term" value="C:plasma membrane"/>
    <property type="evidence" value="ECO:0007669"/>
    <property type="project" value="UniProtKB-SubCell"/>
</dbReference>
<evidence type="ECO:0000256" key="2">
    <source>
        <dbReference type="ARBA" id="ARBA00022475"/>
    </source>
</evidence>
<gene>
    <name evidence="9" type="primary">dctM_98</name>
    <name evidence="9" type="ORF">SDC9_194463</name>
</gene>
<evidence type="ECO:0000256" key="5">
    <source>
        <dbReference type="ARBA" id="ARBA00022989"/>
    </source>
</evidence>
<feature type="transmembrane region" description="Helical" evidence="7">
    <location>
        <begin position="111"/>
        <end position="135"/>
    </location>
</feature>
<name>A0A645IEX5_9ZZZZ</name>
<feature type="domain" description="TRAP C4-dicarboxylate transport system permease DctM subunit" evidence="8">
    <location>
        <begin position="2"/>
        <end position="131"/>
    </location>
</feature>
<evidence type="ECO:0000256" key="6">
    <source>
        <dbReference type="ARBA" id="ARBA00023136"/>
    </source>
</evidence>
<comment type="caution">
    <text evidence="9">The sequence shown here is derived from an EMBL/GenBank/DDBJ whole genome shotgun (WGS) entry which is preliminary data.</text>
</comment>
<dbReference type="PANTHER" id="PTHR33362">
    <property type="entry name" value="SIALIC ACID TRAP TRANSPORTER PERMEASE PROTEIN SIAT-RELATED"/>
    <property type="match status" value="1"/>
</dbReference>
<evidence type="ECO:0000256" key="7">
    <source>
        <dbReference type="SAM" id="Phobius"/>
    </source>
</evidence>
<dbReference type="EMBL" id="VSSQ01107881">
    <property type="protein sequence ID" value="MPN46864.1"/>
    <property type="molecule type" value="Genomic_DNA"/>
</dbReference>
<keyword evidence="2" id="KW-1003">Cell membrane</keyword>
<evidence type="ECO:0000313" key="9">
    <source>
        <dbReference type="EMBL" id="MPN46864.1"/>
    </source>
</evidence>
<keyword evidence="6 7" id="KW-0472">Membrane</keyword>
<comment type="subcellular location">
    <subcellularLocation>
        <location evidence="1">Cell inner membrane</location>
        <topology evidence="1">Multi-pass membrane protein</topology>
    </subcellularLocation>
</comment>
<organism evidence="9">
    <name type="scientific">bioreactor metagenome</name>
    <dbReference type="NCBI Taxonomy" id="1076179"/>
    <lineage>
        <taxon>unclassified sequences</taxon>
        <taxon>metagenomes</taxon>
        <taxon>ecological metagenomes</taxon>
    </lineage>
</organism>
<sequence>MIFTWILAVEQVPAAIASFLINSNIPAWLVFVFLDILILLLGTFLDVTPCILLISPILLPVMQQFGMSELQFGAIIIVGLAIGLVTPPVGMCLNVASKICRMDIVSIFKSAAPFIICNVIVLVGITFIPALSMWLPSLM</sequence>
<feature type="transmembrane region" description="Helical" evidence="7">
    <location>
        <begin position="70"/>
        <end position="91"/>
    </location>
</feature>
<keyword evidence="5 7" id="KW-1133">Transmembrane helix</keyword>
<evidence type="ECO:0000259" key="8">
    <source>
        <dbReference type="Pfam" id="PF06808"/>
    </source>
</evidence>
<keyword evidence="4 7" id="KW-0812">Transmembrane</keyword>
<dbReference type="InterPro" id="IPR004681">
    <property type="entry name" value="TRAP_DctM"/>
</dbReference>
<dbReference type="PANTHER" id="PTHR33362:SF3">
    <property type="entry name" value="SIALIC ACID TRAP TRANSPORTER PERMEASE PROTEIN SIAT"/>
    <property type="match status" value="1"/>
</dbReference>